<name>A0ABR1PDJ6_DIAER</name>
<dbReference type="InterPro" id="IPR052895">
    <property type="entry name" value="HetReg/Transcr_Mod"/>
</dbReference>
<comment type="caution">
    <text evidence="3">The sequence shown here is derived from an EMBL/GenBank/DDBJ whole genome shotgun (WGS) entry which is preliminary data.</text>
</comment>
<dbReference type="EMBL" id="JAKNSF020000018">
    <property type="protein sequence ID" value="KAK7733193.1"/>
    <property type="molecule type" value="Genomic_DNA"/>
</dbReference>
<dbReference type="Proteomes" id="UP001430848">
    <property type="component" value="Unassembled WGS sequence"/>
</dbReference>
<proteinExistence type="predicted"/>
<keyword evidence="4" id="KW-1185">Reference proteome</keyword>
<reference evidence="3 4" key="1">
    <citation type="submission" date="2024-02" db="EMBL/GenBank/DDBJ databases">
        <title>De novo assembly and annotation of 12 fungi associated with fruit tree decline syndrome in Ontario, Canada.</title>
        <authorList>
            <person name="Sulman M."/>
            <person name="Ellouze W."/>
            <person name="Ilyukhin E."/>
        </authorList>
    </citation>
    <scope>NUCLEOTIDE SEQUENCE [LARGE SCALE GENOMIC DNA]</scope>
    <source>
        <strain evidence="3 4">M169</strain>
    </source>
</reference>
<dbReference type="Pfam" id="PF06985">
    <property type="entry name" value="HET"/>
    <property type="match status" value="1"/>
</dbReference>
<gene>
    <name evidence="3" type="ORF">SLS63_004722</name>
</gene>
<sequence length="836" mass="95359">MAKPSDFQLGENGLSNADKNTIPGEKDMLLEGMNQRHEKEPGRGNETLKMTSDSVYSVKPNQLFDEKAGRIRQSGHDEQLNEISGSDDEASIEASDSERFVGLSQLFDEDPEQSVQHGQLNEMEGRGEVEPLNANLTLQSPITPDQPDETEEAVTEDGAENQEVMSSLRLLNLVLSLSYNYQPLSSPDSTRVLILLPAQRAMDELRCDMDEVRLSDVGEESQGYTALSYVWGKHEASHMIWFGNHLLRIRPNLDSALRNLRRRDRSIRLWVDAVCINQHDLLERNHQVQQMRDIFSAASETIIYLGPQDGGNTGHSAWNFLERHSTWALDENRDIDRNAAARLEKYLVYFRGDLKDVELDVLSRSWFRRLWVLQEAVVSKSLSIQCGNRRISWDDFCEILLLSPRLHDRYGFSFQDNQKLDIVRDINISRREYLRQHGLERFLPSWQLPETFGPSQGVMDILAILSRARYLEASDARDKIYGLVGISTGINTADPRFAIDYRLSFSDLYVIFARNHIKATRSYDIFSYVDIATESLFQSSQLSPLLPSWVPNWHYQRCISYGSNRTILETLPVETPMEKDVRKTRIGNGYYVLSMQRCTRTMAVQGRIIGRIDRYTLPLRVLGINEVRFQNARSSTEDESQRFASIMELWTHLLYFDSFVLSSQDKWMVLKSPAGGEISAVMSPRRAAAFASHFQETRVKIPTSVEYHLYARARQTADWSDGTNKDAYVITDKESIVDGKRLAICEMKREAVRQLALVPSMAHEGDLVIQISGSRVPFIVKDTPGVAWPGEEVDPSVLSLLPVPLKQMTCQIVGECLLNDFEELAEDKMDMMFLIV</sequence>
<feature type="compositionally biased region" description="Basic and acidic residues" evidence="1">
    <location>
        <begin position="24"/>
        <end position="43"/>
    </location>
</feature>
<evidence type="ECO:0000313" key="4">
    <source>
        <dbReference type="Proteomes" id="UP001430848"/>
    </source>
</evidence>
<dbReference type="PANTHER" id="PTHR24148:SF73">
    <property type="entry name" value="HET DOMAIN PROTEIN (AFU_ORTHOLOGUE AFUA_8G01020)"/>
    <property type="match status" value="1"/>
</dbReference>
<feature type="region of interest" description="Disordered" evidence="1">
    <location>
        <begin position="1"/>
        <end position="57"/>
    </location>
</feature>
<evidence type="ECO:0000256" key="1">
    <source>
        <dbReference type="SAM" id="MobiDB-lite"/>
    </source>
</evidence>
<dbReference type="InterPro" id="IPR010730">
    <property type="entry name" value="HET"/>
</dbReference>
<feature type="domain" description="Heterokaryon incompatibility" evidence="2">
    <location>
        <begin position="224"/>
        <end position="375"/>
    </location>
</feature>
<organism evidence="3 4">
    <name type="scientific">Diaporthe eres</name>
    <name type="common">Phomopsis oblonga</name>
    <dbReference type="NCBI Taxonomy" id="83184"/>
    <lineage>
        <taxon>Eukaryota</taxon>
        <taxon>Fungi</taxon>
        <taxon>Dikarya</taxon>
        <taxon>Ascomycota</taxon>
        <taxon>Pezizomycotina</taxon>
        <taxon>Sordariomycetes</taxon>
        <taxon>Sordariomycetidae</taxon>
        <taxon>Diaporthales</taxon>
        <taxon>Diaporthaceae</taxon>
        <taxon>Diaporthe</taxon>
        <taxon>Diaporthe eres species complex</taxon>
    </lineage>
</organism>
<feature type="region of interest" description="Disordered" evidence="1">
    <location>
        <begin position="71"/>
        <end position="95"/>
    </location>
</feature>
<evidence type="ECO:0000313" key="3">
    <source>
        <dbReference type="EMBL" id="KAK7733193.1"/>
    </source>
</evidence>
<dbReference type="PANTHER" id="PTHR24148">
    <property type="entry name" value="ANKYRIN REPEAT DOMAIN-CONTAINING PROTEIN 39 HOMOLOG-RELATED"/>
    <property type="match status" value="1"/>
</dbReference>
<protein>
    <recommendedName>
        <fullName evidence="2">Heterokaryon incompatibility domain-containing protein</fullName>
    </recommendedName>
</protein>
<accession>A0ABR1PDJ6</accession>
<evidence type="ECO:0000259" key="2">
    <source>
        <dbReference type="Pfam" id="PF06985"/>
    </source>
</evidence>